<reference evidence="6 7" key="1">
    <citation type="journal article" date="2013" name="PLoS ONE">
        <title>Poles Apart: Arctic and Antarctic Octadecabacter strains Share High Genome Plasticity and a New Type of Xanthorhodopsin.</title>
        <authorList>
            <person name="Vollmers J."/>
            <person name="Voget S."/>
            <person name="Dietrich S."/>
            <person name="Gollnow K."/>
            <person name="Smits M."/>
            <person name="Meyer K."/>
            <person name="Brinkhoff T."/>
            <person name="Simon M."/>
            <person name="Daniel R."/>
        </authorList>
    </citation>
    <scope>NUCLEOTIDE SEQUENCE [LARGE SCALE GENOMIC DNA]</scope>
    <source>
        <strain evidence="6 7">307</strain>
    </source>
</reference>
<protein>
    <recommendedName>
        <fullName evidence="5">AMP-dependent synthetase/ligase domain-containing protein</fullName>
    </recommendedName>
</protein>
<evidence type="ECO:0000313" key="7">
    <source>
        <dbReference type="Proteomes" id="UP000005307"/>
    </source>
</evidence>
<name>M9R1J2_9RHOB</name>
<keyword evidence="7" id="KW-1185">Reference proteome</keyword>
<keyword evidence="4" id="KW-0067">ATP-binding</keyword>
<dbReference type="PANTHER" id="PTHR43605">
    <property type="entry name" value="ACYL-COENZYME A SYNTHETASE"/>
    <property type="match status" value="1"/>
</dbReference>
<dbReference type="InterPro" id="IPR042099">
    <property type="entry name" value="ANL_N_sf"/>
</dbReference>
<accession>M9R1J2</accession>
<dbReference type="GO" id="GO:0005524">
    <property type="term" value="F:ATP binding"/>
    <property type="evidence" value="ECO:0007669"/>
    <property type="project" value="UniProtKB-KW"/>
</dbReference>
<dbReference type="PANTHER" id="PTHR43605:SF10">
    <property type="entry name" value="ACYL-COA SYNTHETASE MEDIUM CHAIN FAMILY MEMBER 3"/>
    <property type="match status" value="1"/>
</dbReference>
<dbReference type="STRING" id="391626.OAN307_c07490"/>
<evidence type="ECO:0000256" key="4">
    <source>
        <dbReference type="ARBA" id="ARBA00022840"/>
    </source>
</evidence>
<dbReference type="GO" id="GO:0015645">
    <property type="term" value="F:fatty acid ligase activity"/>
    <property type="evidence" value="ECO:0007669"/>
    <property type="project" value="TreeGrafter"/>
</dbReference>
<proteinExistence type="inferred from homology"/>
<dbReference type="Proteomes" id="UP000005307">
    <property type="component" value="Chromosome"/>
</dbReference>
<evidence type="ECO:0000313" key="6">
    <source>
        <dbReference type="EMBL" id="AGI66474.1"/>
    </source>
</evidence>
<feature type="domain" description="AMP-dependent synthetase/ligase" evidence="5">
    <location>
        <begin position="9"/>
        <end position="111"/>
    </location>
</feature>
<keyword evidence="2" id="KW-0436">Ligase</keyword>
<keyword evidence="3" id="KW-0547">Nucleotide-binding</keyword>
<dbReference type="HOGENOM" id="CLU_1523656_0_0_5"/>
<dbReference type="EMBL" id="CP003740">
    <property type="protein sequence ID" value="AGI66474.1"/>
    <property type="molecule type" value="Genomic_DNA"/>
</dbReference>
<evidence type="ECO:0000256" key="3">
    <source>
        <dbReference type="ARBA" id="ARBA00022741"/>
    </source>
</evidence>
<dbReference type="GO" id="GO:0006633">
    <property type="term" value="P:fatty acid biosynthetic process"/>
    <property type="evidence" value="ECO:0007669"/>
    <property type="project" value="TreeGrafter"/>
</dbReference>
<dbReference type="GO" id="GO:0006637">
    <property type="term" value="P:acyl-CoA metabolic process"/>
    <property type="evidence" value="ECO:0007669"/>
    <property type="project" value="TreeGrafter"/>
</dbReference>
<evidence type="ECO:0000259" key="5">
    <source>
        <dbReference type="Pfam" id="PF00501"/>
    </source>
</evidence>
<organism evidence="6 7">
    <name type="scientific">Octadecabacter antarcticus 307</name>
    <dbReference type="NCBI Taxonomy" id="391626"/>
    <lineage>
        <taxon>Bacteria</taxon>
        <taxon>Pseudomonadati</taxon>
        <taxon>Pseudomonadota</taxon>
        <taxon>Alphaproteobacteria</taxon>
        <taxon>Rhodobacterales</taxon>
        <taxon>Roseobacteraceae</taxon>
        <taxon>Octadecabacter</taxon>
    </lineage>
</organism>
<dbReference type="eggNOG" id="COG0365">
    <property type="taxonomic scope" value="Bacteria"/>
</dbReference>
<dbReference type="Pfam" id="PF00501">
    <property type="entry name" value="AMP-binding"/>
    <property type="match status" value="1"/>
</dbReference>
<sequence>MLRPSIGVDRPALTCIGNDGVAPAVSYGEQQEQSARFADLLTAQGVGPGDRVACLLPRIPELLVVMLGALRAGAVYQPLFKAFGPKAIEQRIAGSAAKLIVTDSVNRPKLDDIADPRWPYGQYYAAIEPLLLGSTTTFQEAEFSVDATCQIISDHAITNFAAAPTVYRLIIAADKD</sequence>
<evidence type="ECO:0000256" key="1">
    <source>
        <dbReference type="ARBA" id="ARBA00006432"/>
    </source>
</evidence>
<evidence type="ECO:0000256" key="2">
    <source>
        <dbReference type="ARBA" id="ARBA00022598"/>
    </source>
</evidence>
<dbReference type="Gene3D" id="3.40.50.12780">
    <property type="entry name" value="N-terminal domain of ligase-like"/>
    <property type="match status" value="2"/>
</dbReference>
<dbReference type="SUPFAM" id="SSF56801">
    <property type="entry name" value="Acetyl-CoA synthetase-like"/>
    <property type="match status" value="1"/>
</dbReference>
<dbReference type="AlphaFoldDB" id="M9R1J2"/>
<dbReference type="InterPro" id="IPR000873">
    <property type="entry name" value="AMP-dep_synth/lig_dom"/>
</dbReference>
<dbReference type="KEGG" id="oat:OAN307_c07490"/>
<dbReference type="RefSeq" id="WP_015498521.1">
    <property type="nucleotide sequence ID" value="NC_020911.1"/>
</dbReference>
<gene>
    <name evidence="6" type="ORF">OAN307_c07490</name>
</gene>
<comment type="similarity">
    <text evidence="1">Belongs to the ATP-dependent AMP-binding enzyme family.</text>
</comment>
<dbReference type="GO" id="GO:0004321">
    <property type="term" value="F:fatty-acyl-CoA synthase activity"/>
    <property type="evidence" value="ECO:0007669"/>
    <property type="project" value="TreeGrafter"/>
</dbReference>
<dbReference type="InterPro" id="IPR051087">
    <property type="entry name" value="Mitochondrial_ACSM"/>
</dbReference>